<sequence length="274" mass="31745">MNFKNLFYITVLFFVAQSCSVNGEKSESRIYKHSHNDYEHEHPLFDALNQNFRSIEADVYSIDDSLFVAHDFNKIKPGRTLRRLYLEPLKNQIEINGGSVYGDDEEIILFIDIKDNGLETYKLLCEILQEYKKDLSVIEEGVKTIGAIQVVVSGNRPLEYMKQQTTRLAGIDGRLKDLESDMSPQLMPVLSDNWTNYFSWNGIGEMPELEKELLHSLVEKAHLKGYYIRFWATPNQTPEQQQAVWTELINAKVDLIGTDNLQELNQFLMKLEKN</sequence>
<protein>
    <recommendedName>
        <fullName evidence="1">Altered inheritance of mitochondria protein 6</fullName>
    </recommendedName>
</protein>
<dbReference type="Proteomes" id="UP001145087">
    <property type="component" value="Unassembled WGS sequence"/>
</dbReference>
<accession>A0A9X3F8U3</accession>
<dbReference type="GO" id="GO:0006629">
    <property type="term" value="P:lipid metabolic process"/>
    <property type="evidence" value="ECO:0007669"/>
    <property type="project" value="InterPro"/>
</dbReference>
<dbReference type="SUPFAM" id="SSF51695">
    <property type="entry name" value="PLC-like phosphodiesterases"/>
    <property type="match status" value="1"/>
</dbReference>
<dbReference type="Gene3D" id="3.20.20.190">
    <property type="entry name" value="Phosphatidylinositol (PI) phosphodiesterase"/>
    <property type="match status" value="1"/>
</dbReference>
<evidence type="ECO:0000256" key="1">
    <source>
        <dbReference type="ARBA" id="ARBA00014286"/>
    </source>
</evidence>
<gene>
    <name evidence="2" type="ORF">OU798_19995</name>
</gene>
<keyword evidence="3" id="KW-1185">Reference proteome</keyword>
<dbReference type="PANTHER" id="PTHR31571:SF1">
    <property type="entry name" value="ALTERED INHERITANCE OF MITOCHONDRIA PROTEIN 6"/>
    <property type="match status" value="1"/>
</dbReference>
<evidence type="ECO:0000313" key="3">
    <source>
        <dbReference type="Proteomes" id="UP001145087"/>
    </source>
</evidence>
<dbReference type="PROSITE" id="PS51257">
    <property type="entry name" value="PROKAR_LIPOPROTEIN"/>
    <property type="match status" value="1"/>
</dbReference>
<reference evidence="2" key="1">
    <citation type="submission" date="2022-11" db="EMBL/GenBank/DDBJ databases">
        <title>Marilongibacter aestuarii gen. nov., sp. nov., isolated from tidal flat sediment.</title>
        <authorList>
            <person name="Jiayan W."/>
        </authorList>
    </citation>
    <scope>NUCLEOTIDE SEQUENCE</scope>
    <source>
        <strain evidence="2">Z1-6</strain>
    </source>
</reference>
<organism evidence="2 3">
    <name type="scientific">Draconibacterium aestuarii</name>
    <dbReference type="NCBI Taxonomy" id="2998507"/>
    <lineage>
        <taxon>Bacteria</taxon>
        <taxon>Pseudomonadati</taxon>
        <taxon>Bacteroidota</taxon>
        <taxon>Bacteroidia</taxon>
        <taxon>Marinilabiliales</taxon>
        <taxon>Prolixibacteraceae</taxon>
        <taxon>Draconibacterium</taxon>
    </lineage>
</organism>
<dbReference type="InterPro" id="IPR017946">
    <property type="entry name" value="PLC-like_Pdiesterase_TIM-brl"/>
</dbReference>
<dbReference type="PANTHER" id="PTHR31571">
    <property type="entry name" value="ALTERED INHERITANCE OF MITOCHONDRIA PROTEIN 6"/>
    <property type="match status" value="1"/>
</dbReference>
<proteinExistence type="predicted"/>
<dbReference type="AlphaFoldDB" id="A0A9X3F8U3"/>
<comment type="caution">
    <text evidence="2">The sequence shown here is derived from an EMBL/GenBank/DDBJ whole genome shotgun (WGS) entry which is preliminary data.</text>
</comment>
<evidence type="ECO:0000313" key="2">
    <source>
        <dbReference type="EMBL" id="MCY1722643.1"/>
    </source>
</evidence>
<name>A0A9X3F8U3_9BACT</name>
<dbReference type="GO" id="GO:0008081">
    <property type="term" value="F:phosphoric diester hydrolase activity"/>
    <property type="evidence" value="ECO:0007669"/>
    <property type="project" value="InterPro"/>
</dbReference>
<dbReference type="EMBL" id="JAPOHD010000061">
    <property type="protein sequence ID" value="MCY1722643.1"/>
    <property type="molecule type" value="Genomic_DNA"/>
</dbReference>
<dbReference type="InterPro" id="IPR051236">
    <property type="entry name" value="HAT_RTT109-like"/>
</dbReference>
<dbReference type="RefSeq" id="WP_343334966.1">
    <property type="nucleotide sequence ID" value="NZ_JAPOHD010000061.1"/>
</dbReference>